<evidence type="ECO:0000256" key="5">
    <source>
        <dbReference type="SAM" id="Phobius"/>
    </source>
</evidence>
<evidence type="ECO:0000313" key="6">
    <source>
        <dbReference type="EMBL" id="RKT50710.1"/>
    </source>
</evidence>
<dbReference type="AlphaFoldDB" id="A0A495VP59"/>
<feature type="transmembrane region" description="Helical" evidence="5">
    <location>
        <begin position="6"/>
        <end position="24"/>
    </location>
</feature>
<reference evidence="6 7" key="1">
    <citation type="submission" date="2018-10" db="EMBL/GenBank/DDBJ databases">
        <title>Genomic Encyclopedia of Type Strains, Phase IV (KMG-IV): sequencing the most valuable type-strain genomes for metagenomic binning, comparative biology and taxonomic classification.</title>
        <authorList>
            <person name="Goeker M."/>
        </authorList>
    </citation>
    <scope>NUCLEOTIDE SEQUENCE [LARGE SCALE GENOMIC DNA]</scope>
    <source>
        <strain evidence="6 7">DSM 23841</strain>
    </source>
</reference>
<dbReference type="OrthoDB" id="9806785at2"/>
<comment type="subcellular location">
    <subcellularLocation>
        <location evidence="1">Membrane</location>
        <topology evidence="1">Multi-pass membrane protein</topology>
    </subcellularLocation>
</comment>
<sequence>MIENLFLPLALAFIMFSLGLALRVDDFRSALGNWRGVVVGMFGQVVLVPLIAALVGVGLGLSPTMLLGLMIIAACPGGVSSAFLTHLARGNTALSLLLTVASSLLALLSLPFVVNTVLGWQAGGGGEIHLSSGDLPLDKLLGGLLLVTTLPILLGMTLRLKLGWIGERGERHVSRIATGFFVAIVIVTFGAHRETIVNGLPEVGGATVLLNLLTMLGGVLLAWAARLQRRESIAIAMECGLQNAGLGIFVALSLFERPELAVPSVVYALTMNFGALGFLWLLRHRRVAGLALP</sequence>
<keyword evidence="2 5" id="KW-0812">Transmembrane</keyword>
<dbReference type="RefSeq" id="WP_121458940.1">
    <property type="nucleotide sequence ID" value="NZ_JAANMQ010000013.1"/>
</dbReference>
<proteinExistence type="predicted"/>
<dbReference type="InterPro" id="IPR002657">
    <property type="entry name" value="BilAc:Na_symport/Acr3"/>
</dbReference>
<feature type="transmembrane region" description="Helical" evidence="5">
    <location>
        <begin position="172"/>
        <end position="191"/>
    </location>
</feature>
<feature type="transmembrane region" description="Helical" evidence="5">
    <location>
        <begin position="96"/>
        <end position="120"/>
    </location>
</feature>
<evidence type="ECO:0000256" key="2">
    <source>
        <dbReference type="ARBA" id="ARBA00022692"/>
    </source>
</evidence>
<dbReference type="InterPro" id="IPR004710">
    <property type="entry name" value="Bilac:Na_transpt"/>
</dbReference>
<dbReference type="EMBL" id="RBXP01000017">
    <property type="protein sequence ID" value="RKT50710.1"/>
    <property type="molecule type" value="Genomic_DNA"/>
</dbReference>
<dbReference type="PANTHER" id="PTHR10361">
    <property type="entry name" value="SODIUM-BILE ACID COTRANSPORTER"/>
    <property type="match status" value="1"/>
</dbReference>
<organism evidence="6 7">
    <name type="scientific">Azonexus fungiphilus</name>
    <dbReference type="NCBI Taxonomy" id="146940"/>
    <lineage>
        <taxon>Bacteria</taxon>
        <taxon>Pseudomonadati</taxon>
        <taxon>Pseudomonadota</taxon>
        <taxon>Betaproteobacteria</taxon>
        <taxon>Rhodocyclales</taxon>
        <taxon>Azonexaceae</taxon>
        <taxon>Azonexus</taxon>
    </lineage>
</organism>
<keyword evidence="3 5" id="KW-1133">Transmembrane helix</keyword>
<dbReference type="Proteomes" id="UP000270626">
    <property type="component" value="Unassembled WGS sequence"/>
</dbReference>
<evidence type="ECO:0000256" key="3">
    <source>
        <dbReference type="ARBA" id="ARBA00022989"/>
    </source>
</evidence>
<feature type="transmembrane region" description="Helical" evidence="5">
    <location>
        <begin position="65"/>
        <end position="84"/>
    </location>
</feature>
<evidence type="ECO:0000256" key="1">
    <source>
        <dbReference type="ARBA" id="ARBA00004141"/>
    </source>
</evidence>
<feature type="transmembrane region" description="Helical" evidence="5">
    <location>
        <begin position="36"/>
        <end position="59"/>
    </location>
</feature>
<dbReference type="Gene3D" id="1.20.1530.20">
    <property type="match status" value="1"/>
</dbReference>
<gene>
    <name evidence="6" type="ORF">DFR40_2634</name>
</gene>
<keyword evidence="7" id="KW-1185">Reference proteome</keyword>
<dbReference type="GO" id="GO:0016020">
    <property type="term" value="C:membrane"/>
    <property type="evidence" value="ECO:0007669"/>
    <property type="project" value="UniProtKB-SubCell"/>
</dbReference>
<feature type="transmembrane region" description="Helical" evidence="5">
    <location>
        <begin position="140"/>
        <end position="160"/>
    </location>
</feature>
<accession>A0A495VP59</accession>
<feature type="transmembrane region" description="Helical" evidence="5">
    <location>
        <begin position="203"/>
        <end position="223"/>
    </location>
</feature>
<protein>
    <submittedName>
        <fullName evidence="6">BASS family bile acid:Na+ symporter</fullName>
    </submittedName>
</protein>
<dbReference type="PANTHER" id="PTHR10361:SF24">
    <property type="entry name" value="P3 PROTEIN"/>
    <property type="match status" value="1"/>
</dbReference>
<evidence type="ECO:0000256" key="4">
    <source>
        <dbReference type="ARBA" id="ARBA00023136"/>
    </source>
</evidence>
<feature type="transmembrane region" description="Helical" evidence="5">
    <location>
        <begin position="261"/>
        <end position="282"/>
    </location>
</feature>
<dbReference type="Pfam" id="PF01758">
    <property type="entry name" value="SBF"/>
    <property type="match status" value="1"/>
</dbReference>
<comment type="caution">
    <text evidence="6">The sequence shown here is derived from an EMBL/GenBank/DDBJ whole genome shotgun (WGS) entry which is preliminary data.</text>
</comment>
<evidence type="ECO:0000313" key="7">
    <source>
        <dbReference type="Proteomes" id="UP000270626"/>
    </source>
</evidence>
<feature type="transmembrane region" description="Helical" evidence="5">
    <location>
        <begin position="235"/>
        <end position="255"/>
    </location>
</feature>
<keyword evidence="4 5" id="KW-0472">Membrane</keyword>
<dbReference type="InterPro" id="IPR038770">
    <property type="entry name" value="Na+/solute_symporter_sf"/>
</dbReference>
<name>A0A495VP59_9RHOO</name>